<sequence>MANLRPLVAVSVAQIRTLVALEEYVLPSRRRVNPPLGEEMADRPYAMLSRFTLGRQIAAIGVRAGLPFHLTPHAFRHTFASRAVRTAGDRATQSALGHASIQTTIDTYSSRVTLDELQVSFTGFGFGLPALYPANTP</sequence>
<evidence type="ECO:0000256" key="1">
    <source>
        <dbReference type="ARBA" id="ARBA00023172"/>
    </source>
</evidence>
<protein>
    <submittedName>
        <fullName evidence="3">Unannotated protein</fullName>
    </submittedName>
</protein>
<dbReference type="Pfam" id="PF00589">
    <property type="entry name" value="Phage_integrase"/>
    <property type="match status" value="1"/>
</dbReference>
<keyword evidence="1" id="KW-0233">DNA recombination</keyword>
<organism evidence="3">
    <name type="scientific">freshwater metagenome</name>
    <dbReference type="NCBI Taxonomy" id="449393"/>
    <lineage>
        <taxon>unclassified sequences</taxon>
        <taxon>metagenomes</taxon>
        <taxon>ecological metagenomes</taxon>
    </lineage>
</organism>
<dbReference type="InterPro" id="IPR013762">
    <property type="entry name" value="Integrase-like_cat_sf"/>
</dbReference>
<dbReference type="PROSITE" id="PS51898">
    <property type="entry name" value="TYR_RECOMBINASE"/>
    <property type="match status" value="1"/>
</dbReference>
<dbReference type="GO" id="GO:0015074">
    <property type="term" value="P:DNA integration"/>
    <property type="evidence" value="ECO:0007669"/>
    <property type="project" value="InterPro"/>
</dbReference>
<feature type="domain" description="Tyr recombinase" evidence="2">
    <location>
        <begin position="1"/>
        <end position="122"/>
    </location>
</feature>
<evidence type="ECO:0000313" key="3">
    <source>
        <dbReference type="EMBL" id="CAB4924561.1"/>
    </source>
</evidence>
<dbReference type="EMBL" id="CAFBMX010000003">
    <property type="protein sequence ID" value="CAB4924561.1"/>
    <property type="molecule type" value="Genomic_DNA"/>
</dbReference>
<gene>
    <name evidence="3" type="ORF">UFOPK3674_00764</name>
</gene>
<accession>A0A6J7I1G1</accession>
<dbReference type="InterPro" id="IPR011010">
    <property type="entry name" value="DNA_brk_join_enz"/>
</dbReference>
<dbReference type="GO" id="GO:0006310">
    <property type="term" value="P:DNA recombination"/>
    <property type="evidence" value="ECO:0007669"/>
    <property type="project" value="UniProtKB-KW"/>
</dbReference>
<dbReference type="AlphaFoldDB" id="A0A6J7I1G1"/>
<name>A0A6J7I1G1_9ZZZZ</name>
<dbReference type="Gene3D" id="1.10.443.10">
    <property type="entry name" value="Intergrase catalytic core"/>
    <property type="match status" value="1"/>
</dbReference>
<dbReference type="InterPro" id="IPR002104">
    <property type="entry name" value="Integrase_catalytic"/>
</dbReference>
<evidence type="ECO:0000259" key="2">
    <source>
        <dbReference type="PROSITE" id="PS51898"/>
    </source>
</evidence>
<proteinExistence type="predicted"/>
<dbReference type="SUPFAM" id="SSF56349">
    <property type="entry name" value="DNA breaking-rejoining enzymes"/>
    <property type="match status" value="1"/>
</dbReference>
<reference evidence="3" key="1">
    <citation type="submission" date="2020-05" db="EMBL/GenBank/DDBJ databases">
        <authorList>
            <person name="Chiriac C."/>
            <person name="Salcher M."/>
            <person name="Ghai R."/>
            <person name="Kavagutti S V."/>
        </authorList>
    </citation>
    <scope>NUCLEOTIDE SEQUENCE</scope>
</reference>
<dbReference type="GO" id="GO:0003677">
    <property type="term" value="F:DNA binding"/>
    <property type="evidence" value="ECO:0007669"/>
    <property type="project" value="InterPro"/>
</dbReference>